<dbReference type="AlphaFoldDB" id="A0A9P1GNH4"/>
<dbReference type="EMBL" id="CAMXCT010006671">
    <property type="protein sequence ID" value="CAI4018041.1"/>
    <property type="molecule type" value="Genomic_DNA"/>
</dbReference>
<dbReference type="Pfam" id="PF11317">
    <property type="entry name" value="DUF3119"/>
    <property type="match status" value="1"/>
</dbReference>
<keyword evidence="5" id="KW-1185">Reference proteome</keyword>
<proteinExistence type="predicted"/>
<evidence type="ECO:0000256" key="1">
    <source>
        <dbReference type="SAM" id="Phobius"/>
    </source>
</evidence>
<feature type="transmembrane region" description="Helical" evidence="1">
    <location>
        <begin position="229"/>
        <end position="262"/>
    </location>
</feature>
<comment type="caution">
    <text evidence="3">The sequence shown here is derived from an EMBL/GenBank/DDBJ whole genome shotgun (WGS) entry which is preliminary data.</text>
</comment>
<reference evidence="4 5" key="2">
    <citation type="submission" date="2024-05" db="EMBL/GenBank/DDBJ databases">
        <authorList>
            <person name="Chen Y."/>
            <person name="Shah S."/>
            <person name="Dougan E. K."/>
            <person name="Thang M."/>
            <person name="Chan C."/>
        </authorList>
    </citation>
    <scope>NUCLEOTIDE SEQUENCE [LARGE SCALE GENOMIC DNA]</scope>
</reference>
<reference evidence="3" key="1">
    <citation type="submission" date="2022-10" db="EMBL/GenBank/DDBJ databases">
        <authorList>
            <person name="Chen Y."/>
            <person name="Dougan E. K."/>
            <person name="Chan C."/>
            <person name="Rhodes N."/>
            <person name="Thang M."/>
        </authorList>
    </citation>
    <scope>NUCLEOTIDE SEQUENCE</scope>
</reference>
<feature type="chain" id="PRO_5043272965" evidence="2">
    <location>
        <begin position="20"/>
        <end position="317"/>
    </location>
</feature>
<dbReference type="EMBL" id="CAMXCT020006671">
    <property type="protein sequence ID" value="CAL1171416.1"/>
    <property type="molecule type" value="Genomic_DNA"/>
</dbReference>
<protein>
    <submittedName>
        <fullName evidence="3">Uncharacterized protein</fullName>
    </submittedName>
</protein>
<sequence length="317" mass="34654">MAIRCFVATLASFFVVTSADEPEFRAAVAPCVHADDSCNPALDRCCQGPGLMTCRLRSNTKDAGMSYRCGAEFAHELISLSKCIPEGELCEPEHSKCCQVDSKMPMNCTMPKKDKKGGKPQPKCMAMRSAVQLESCVEEGSSCSPLENRCCQGQEKIATQALRTCQLKFSERPNVHSPAYVCAKEFTGWVRLRFGHEPGLPGNIGNDGFFGEQTAEPPVVIKEDYTLAAVFSALGLVLCTGLPFFGFGLGALILLLGILFFVQAGRVRFVFDNEAFELRTKKDGEDLEKPGENIVVGGENRWKYSSFVARPHDSGHT</sequence>
<name>A0A9P1GNH4_9DINO</name>
<dbReference type="Proteomes" id="UP001152797">
    <property type="component" value="Unassembled WGS sequence"/>
</dbReference>
<evidence type="ECO:0000313" key="5">
    <source>
        <dbReference type="Proteomes" id="UP001152797"/>
    </source>
</evidence>
<keyword evidence="1" id="KW-0472">Membrane</keyword>
<dbReference type="EMBL" id="CAMXCT030006671">
    <property type="protein sequence ID" value="CAL4805353.1"/>
    <property type="molecule type" value="Genomic_DNA"/>
</dbReference>
<accession>A0A9P1GNH4</accession>
<gene>
    <name evidence="3" type="ORF">C1SCF055_LOCUS42639</name>
</gene>
<dbReference type="InterPro" id="IPR021467">
    <property type="entry name" value="DUF3119"/>
</dbReference>
<keyword evidence="1" id="KW-0812">Transmembrane</keyword>
<dbReference type="PANTHER" id="PTHR35550:SF2">
    <property type="entry name" value="OS05G0401200 PROTEIN"/>
    <property type="match status" value="1"/>
</dbReference>
<organism evidence="3">
    <name type="scientific">Cladocopium goreaui</name>
    <dbReference type="NCBI Taxonomy" id="2562237"/>
    <lineage>
        <taxon>Eukaryota</taxon>
        <taxon>Sar</taxon>
        <taxon>Alveolata</taxon>
        <taxon>Dinophyceae</taxon>
        <taxon>Suessiales</taxon>
        <taxon>Symbiodiniaceae</taxon>
        <taxon>Cladocopium</taxon>
    </lineage>
</organism>
<feature type="signal peptide" evidence="2">
    <location>
        <begin position="1"/>
        <end position="19"/>
    </location>
</feature>
<keyword evidence="1" id="KW-1133">Transmembrane helix</keyword>
<evidence type="ECO:0000313" key="3">
    <source>
        <dbReference type="EMBL" id="CAI4018041.1"/>
    </source>
</evidence>
<dbReference type="PANTHER" id="PTHR35550">
    <property type="match status" value="1"/>
</dbReference>
<dbReference type="OrthoDB" id="1921626at2759"/>
<evidence type="ECO:0000313" key="4">
    <source>
        <dbReference type="EMBL" id="CAL4805353.1"/>
    </source>
</evidence>
<evidence type="ECO:0000256" key="2">
    <source>
        <dbReference type="SAM" id="SignalP"/>
    </source>
</evidence>
<keyword evidence="2" id="KW-0732">Signal</keyword>